<gene>
    <name evidence="2" type="primary">a88</name>
</gene>
<name>A0A0F6TG68_RCMVE</name>
<organism evidence="2 3">
    <name type="scientific">Rat cytomegalovirus ALL-03</name>
    <dbReference type="NCBI Taxonomy" id="1640278"/>
    <lineage>
        <taxon>Viruses</taxon>
        <taxon>Duplodnaviria</taxon>
        <taxon>Heunggongvirae</taxon>
        <taxon>Peploviricota</taxon>
        <taxon>Herviviricetes</taxon>
        <taxon>Herpesvirales</taxon>
        <taxon>Orthoherpesviridae</taxon>
        <taxon>Betaherpesvirinae</taxon>
        <taxon>Muromegalovirus</taxon>
        <taxon>Muromegalovirus muridbeta8</taxon>
        <taxon>Rat cytomegalovirus (isolate England)</taxon>
    </lineage>
</organism>
<evidence type="ECO:0000313" key="3">
    <source>
        <dbReference type="Proteomes" id="UP000105122"/>
    </source>
</evidence>
<proteinExistence type="inferred from homology"/>
<comment type="similarity">
    <text evidence="1">Belongs to the herpesviridae U59/UL88 family.</text>
</comment>
<evidence type="ECO:0000256" key="1">
    <source>
        <dbReference type="ARBA" id="ARBA00007827"/>
    </source>
</evidence>
<protein>
    <submittedName>
        <fullName evidence="2">A88</fullName>
    </submittedName>
</protein>
<reference evidence="2 3" key="1">
    <citation type="journal article" date="2015" name="Genome Announc.">
        <title>Complete Genome Sequence of Rat Cytomegalovirus Strain ALL-03 (Malaysian Strain).</title>
        <authorList>
            <person name="Balakrishnan K.N."/>
            <person name="Abdullah A.A."/>
            <person name="Camalxaman S.N."/>
            <person name="Quah Y.W."/>
            <person name="Abba Y."/>
            <person name="Hani H."/>
            <person name="Loh H.S."/>
            <person name="Kamal F.M."/>
            <person name="Zeenathul N.A."/>
            <person name="Aini I."/>
            <person name="Omar A.R."/>
            <person name="Noordin M.M."/>
            <person name="Mohd Azmi M.L."/>
        </authorList>
    </citation>
    <scope>NUCLEOTIDE SEQUENCE [LARGE SCALE GENOMIC DNA]</scope>
    <source>
        <strain evidence="2">ALL-03</strain>
    </source>
</reference>
<accession>A0A0F6TG68</accession>
<dbReference type="Proteomes" id="UP000105122">
    <property type="component" value="Segment"/>
</dbReference>
<dbReference type="Pfam" id="PF04529">
    <property type="entry name" value="Herpes_U59"/>
    <property type="match status" value="1"/>
</dbReference>
<evidence type="ECO:0000313" key="2">
    <source>
        <dbReference type="EMBL" id="AKE44257.1"/>
    </source>
</evidence>
<dbReference type="InterPro" id="IPR007616">
    <property type="entry name" value="Herpes_U59/UL88"/>
</dbReference>
<sequence>MAECVDGPVVIDDPGAFWCDGALVQSDGTLYEHQFHSKPLVSLIRRKIRVERSDEDKFVTSREISLFITGRCRRRNNGYSIYWHSYSDLVYILTGVTYCAQVHVECGRTLPDGSFEMYLTPRVSLVRARDPNAGITRVSWSKTSGIWPKDVEIKLVKLSANLPGARPPTPISPDIGMVGFPQIRLNEDASVRIGYAPLVIGNKVCDSAYLESKLKTDYESSLFLERASAVYRRFLVAERELETSFGRRREVINVCMQLAARKRLMLVAGSDIVNYFVAQVCLYGLGESNFAQEIMGVLFRRNDRVESGFEAHNTALANAVQLALILRRIQEYPINLPVPENRLDMTDQMVLAAQDFFSADVDVNISVICMAAEVLRSFSVRGSVSDAVETVAGRVPLTGCADRGDVVRILRL</sequence>
<dbReference type="EMBL" id="KP967684">
    <property type="protein sequence ID" value="AKE44257.1"/>
    <property type="molecule type" value="Genomic_DNA"/>
</dbReference>